<accession>A0A919W934</accession>
<dbReference type="RefSeq" id="WP_213011577.1">
    <property type="nucleotide sequence ID" value="NZ_BOQN01000102.1"/>
</dbReference>
<dbReference type="AlphaFoldDB" id="A0A919W934"/>
<name>A0A919W934_9ACTN</name>
<dbReference type="PANTHER" id="PTHR43245">
    <property type="entry name" value="BIFUNCTIONAL POLYMYXIN RESISTANCE PROTEIN ARNA"/>
    <property type="match status" value="1"/>
</dbReference>
<keyword evidence="3" id="KW-1185">Reference proteome</keyword>
<organism evidence="2 3">
    <name type="scientific">Paractinoplanes toevensis</name>
    <dbReference type="NCBI Taxonomy" id="571911"/>
    <lineage>
        <taxon>Bacteria</taxon>
        <taxon>Bacillati</taxon>
        <taxon>Actinomycetota</taxon>
        <taxon>Actinomycetes</taxon>
        <taxon>Micromonosporales</taxon>
        <taxon>Micromonosporaceae</taxon>
        <taxon>Paractinoplanes</taxon>
    </lineage>
</organism>
<dbReference type="Proteomes" id="UP000677082">
    <property type="component" value="Unassembled WGS sequence"/>
</dbReference>
<dbReference type="InterPro" id="IPR050177">
    <property type="entry name" value="Lipid_A_modif_metabolic_enz"/>
</dbReference>
<gene>
    <name evidence="2" type="ORF">Ato02nite_076760</name>
</gene>
<comment type="caution">
    <text evidence="2">The sequence shown here is derived from an EMBL/GenBank/DDBJ whole genome shotgun (WGS) entry which is preliminary data.</text>
</comment>
<dbReference type="PANTHER" id="PTHR43245:SF13">
    <property type="entry name" value="UDP-D-APIOSE_UDP-D-XYLOSE SYNTHASE 2"/>
    <property type="match status" value="1"/>
</dbReference>
<dbReference type="InterPro" id="IPR036291">
    <property type="entry name" value="NAD(P)-bd_dom_sf"/>
</dbReference>
<protein>
    <submittedName>
        <fullName evidence="2">Reductase</fullName>
    </submittedName>
</protein>
<sequence>MHLLVLGGTRFVGRAVVDHALALGAEVTLFNRGQTAPGLYPQLETVLGDRTVDLSALAGRRFDAVVDCAGYDPAVVARSASALRDAVDRYAFVSSVSVYADQSVPPVEGAPVLDGDSYDGRKAACEEVVLAEFGERALIARPGLIVGPHDQTERFPYWPRRFRRPGPVLAPGDPADPAQFIDVRDLAGWLVGSPATGVFNVVAPTLQMDELLETCRAVAGGDQELVWVPTAELLAAGVDPWMGVPLWIGDPEWSAANLVDAGRAQAAGLTTRPVAATVADVAAWDIARGPVGEPLSPEDEKRLLIR</sequence>
<evidence type="ECO:0000313" key="2">
    <source>
        <dbReference type="EMBL" id="GIM95883.1"/>
    </source>
</evidence>
<dbReference type="Pfam" id="PF01370">
    <property type="entry name" value="Epimerase"/>
    <property type="match status" value="1"/>
</dbReference>
<evidence type="ECO:0000259" key="1">
    <source>
        <dbReference type="Pfam" id="PF01370"/>
    </source>
</evidence>
<reference evidence="2 3" key="1">
    <citation type="submission" date="2021-03" db="EMBL/GenBank/DDBJ databases">
        <title>Whole genome shotgun sequence of Actinoplanes toevensis NBRC 105298.</title>
        <authorList>
            <person name="Komaki H."/>
            <person name="Tamura T."/>
        </authorList>
    </citation>
    <scope>NUCLEOTIDE SEQUENCE [LARGE SCALE GENOMIC DNA]</scope>
    <source>
        <strain evidence="2 3">NBRC 105298</strain>
    </source>
</reference>
<proteinExistence type="predicted"/>
<dbReference type="InterPro" id="IPR001509">
    <property type="entry name" value="Epimerase_deHydtase"/>
</dbReference>
<evidence type="ECO:0000313" key="3">
    <source>
        <dbReference type="Proteomes" id="UP000677082"/>
    </source>
</evidence>
<dbReference type="Gene3D" id="3.40.50.720">
    <property type="entry name" value="NAD(P)-binding Rossmann-like Domain"/>
    <property type="match status" value="1"/>
</dbReference>
<dbReference type="EMBL" id="BOQN01000102">
    <property type="protein sequence ID" value="GIM95883.1"/>
    <property type="molecule type" value="Genomic_DNA"/>
</dbReference>
<feature type="domain" description="NAD-dependent epimerase/dehydratase" evidence="1">
    <location>
        <begin position="4"/>
        <end position="187"/>
    </location>
</feature>
<dbReference type="SUPFAM" id="SSF51735">
    <property type="entry name" value="NAD(P)-binding Rossmann-fold domains"/>
    <property type="match status" value="1"/>
</dbReference>